<dbReference type="PANTHER" id="PTHR38011">
    <property type="entry name" value="DIHYDROFOLATE REDUCTASE FAMILY PROTEIN (AFU_ORTHOLOGUE AFUA_8G06820)"/>
    <property type="match status" value="1"/>
</dbReference>
<keyword evidence="12" id="KW-0511">Multifunctional enzyme</keyword>
<dbReference type="AlphaFoldDB" id="A0A9D1LG06"/>
<feature type="domain" description="CMP/dCMP-type deaminase" evidence="17">
    <location>
        <begin position="2"/>
        <end position="127"/>
    </location>
</feature>
<dbReference type="GO" id="GO:0009231">
    <property type="term" value="P:riboflavin biosynthetic process"/>
    <property type="evidence" value="ECO:0007669"/>
    <property type="project" value="UniProtKB-KW"/>
</dbReference>
<dbReference type="FunFam" id="3.40.140.10:FF:000025">
    <property type="entry name" value="Riboflavin biosynthesis protein RibD"/>
    <property type="match status" value="1"/>
</dbReference>
<comment type="pathway">
    <text evidence="2 13">Cofactor biosynthesis; riboflavin biosynthesis; 5-amino-6-(D-ribitylamino)uracil from GTP: step 2/4.</text>
</comment>
<evidence type="ECO:0000256" key="10">
    <source>
        <dbReference type="ARBA" id="ARBA00022857"/>
    </source>
</evidence>
<dbReference type="SUPFAM" id="SSF53597">
    <property type="entry name" value="Dihydrofolate reductase-like"/>
    <property type="match status" value="1"/>
</dbReference>
<feature type="active site" description="Proton donor" evidence="14">
    <location>
        <position position="53"/>
    </location>
</feature>
<feature type="binding site" evidence="15">
    <location>
        <position position="294"/>
    </location>
    <ligand>
        <name>substrate</name>
    </ligand>
</feature>
<dbReference type="InterPro" id="IPR004794">
    <property type="entry name" value="Eubact_RibD"/>
</dbReference>
<dbReference type="InterPro" id="IPR024072">
    <property type="entry name" value="DHFR-like_dom_sf"/>
</dbReference>
<protein>
    <recommendedName>
        <fullName evidence="13">Riboflavin biosynthesis protein RibD</fullName>
    </recommendedName>
    <domain>
        <recommendedName>
            <fullName evidence="13">Diaminohydroxyphosphoribosylaminopyrimidine deaminase</fullName>
            <shortName evidence="13">DRAP deaminase</shortName>
            <ecNumber evidence="13">3.5.4.26</ecNumber>
        </recommendedName>
        <alternativeName>
            <fullName evidence="13">Riboflavin-specific deaminase</fullName>
        </alternativeName>
    </domain>
    <domain>
        <recommendedName>
            <fullName evidence="13">5-amino-6-(5-phosphoribosylamino)uracil reductase</fullName>
            <ecNumber evidence="13">1.1.1.193</ecNumber>
        </recommendedName>
        <alternativeName>
            <fullName evidence="13">HTP reductase</fullName>
        </alternativeName>
    </domain>
</protein>
<dbReference type="Gene3D" id="3.40.140.10">
    <property type="entry name" value="Cytidine Deaminase, domain 2"/>
    <property type="match status" value="1"/>
</dbReference>
<feature type="binding site" evidence="15">
    <location>
        <position position="212"/>
    </location>
    <ligand>
        <name>substrate</name>
    </ligand>
</feature>
<comment type="similarity">
    <text evidence="5 13">In the C-terminal section; belongs to the HTP reductase family.</text>
</comment>
<dbReference type="EC" id="1.1.1.193" evidence="13"/>
<evidence type="ECO:0000313" key="18">
    <source>
        <dbReference type="EMBL" id="HIU39283.1"/>
    </source>
</evidence>
<dbReference type="InterPro" id="IPR050765">
    <property type="entry name" value="Riboflavin_Biosynth_HTPR"/>
</dbReference>
<reference evidence="18" key="2">
    <citation type="journal article" date="2021" name="PeerJ">
        <title>Extensive microbial diversity within the chicken gut microbiome revealed by metagenomics and culture.</title>
        <authorList>
            <person name="Gilroy R."/>
            <person name="Ravi A."/>
            <person name="Getino M."/>
            <person name="Pursley I."/>
            <person name="Horton D.L."/>
            <person name="Alikhan N.F."/>
            <person name="Baker D."/>
            <person name="Gharbi K."/>
            <person name="Hall N."/>
            <person name="Watson M."/>
            <person name="Adriaenssens E.M."/>
            <person name="Foster-Nyarko E."/>
            <person name="Jarju S."/>
            <person name="Secka A."/>
            <person name="Antonio M."/>
            <person name="Oren A."/>
            <person name="Chaudhuri R.R."/>
            <person name="La Ragione R."/>
            <person name="Hildebrand F."/>
            <person name="Pallen M.J."/>
        </authorList>
    </citation>
    <scope>NUCLEOTIDE SEQUENCE</scope>
    <source>
        <strain evidence="18">17073</strain>
    </source>
</reference>
<keyword evidence="7 13" id="KW-0479">Metal-binding</keyword>
<feature type="binding site" evidence="16">
    <location>
        <position position="89"/>
    </location>
    <ligand>
        <name>Zn(2+)</name>
        <dbReference type="ChEBI" id="CHEBI:29105"/>
        <note>catalytic</note>
    </ligand>
</feature>
<dbReference type="GO" id="GO:0008835">
    <property type="term" value="F:diaminohydroxyphosphoribosylaminopyrimidine deaminase activity"/>
    <property type="evidence" value="ECO:0007669"/>
    <property type="project" value="UniProtKB-EC"/>
</dbReference>
<evidence type="ECO:0000256" key="3">
    <source>
        <dbReference type="ARBA" id="ARBA00004910"/>
    </source>
</evidence>
<evidence type="ECO:0000256" key="13">
    <source>
        <dbReference type="PIRNR" id="PIRNR006769"/>
    </source>
</evidence>
<comment type="cofactor">
    <cofactor evidence="13 16">
        <name>Zn(2+)</name>
        <dbReference type="ChEBI" id="CHEBI:29105"/>
    </cofactor>
    <text evidence="13 16">Binds 1 zinc ion.</text>
</comment>
<evidence type="ECO:0000256" key="11">
    <source>
        <dbReference type="ARBA" id="ARBA00023002"/>
    </source>
</evidence>
<feature type="binding site" evidence="16">
    <location>
        <position position="51"/>
    </location>
    <ligand>
        <name>Zn(2+)</name>
        <dbReference type="ChEBI" id="CHEBI:29105"/>
        <note>catalytic</note>
    </ligand>
</feature>
<evidence type="ECO:0000256" key="6">
    <source>
        <dbReference type="ARBA" id="ARBA00022619"/>
    </source>
</evidence>
<evidence type="ECO:0000256" key="5">
    <source>
        <dbReference type="ARBA" id="ARBA00007417"/>
    </source>
</evidence>
<evidence type="ECO:0000256" key="4">
    <source>
        <dbReference type="ARBA" id="ARBA00005259"/>
    </source>
</evidence>
<dbReference type="NCBIfam" id="TIGR00326">
    <property type="entry name" value="eubact_ribD"/>
    <property type="match status" value="1"/>
</dbReference>
<comment type="catalytic activity">
    <reaction evidence="13">
        <text>2,5-diamino-6-hydroxy-4-(5-phosphoribosylamino)-pyrimidine + H2O + H(+) = 5-amino-6-(5-phospho-D-ribosylamino)uracil + NH4(+)</text>
        <dbReference type="Rhea" id="RHEA:21868"/>
        <dbReference type="ChEBI" id="CHEBI:15377"/>
        <dbReference type="ChEBI" id="CHEBI:15378"/>
        <dbReference type="ChEBI" id="CHEBI:28938"/>
        <dbReference type="ChEBI" id="CHEBI:58453"/>
        <dbReference type="ChEBI" id="CHEBI:58614"/>
        <dbReference type="EC" id="3.5.4.26"/>
    </reaction>
</comment>
<dbReference type="Pfam" id="PF00383">
    <property type="entry name" value="dCMP_cyt_deam_1"/>
    <property type="match status" value="1"/>
</dbReference>
<evidence type="ECO:0000259" key="17">
    <source>
        <dbReference type="PROSITE" id="PS51747"/>
    </source>
</evidence>
<evidence type="ECO:0000256" key="2">
    <source>
        <dbReference type="ARBA" id="ARBA00004882"/>
    </source>
</evidence>
<dbReference type="PROSITE" id="PS00903">
    <property type="entry name" value="CYT_DCMP_DEAMINASES_1"/>
    <property type="match status" value="1"/>
</dbReference>
<dbReference type="SUPFAM" id="SSF53927">
    <property type="entry name" value="Cytidine deaminase-like"/>
    <property type="match status" value="1"/>
</dbReference>
<feature type="binding site" evidence="15">
    <location>
        <position position="208"/>
    </location>
    <ligand>
        <name>NADP(+)</name>
        <dbReference type="ChEBI" id="CHEBI:58349"/>
    </ligand>
</feature>
<dbReference type="Gene3D" id="3.40.430.10">
    <property type="entry name" value="Dihydrofolate Reductase, subunit A"/>
    <property type="match status" value="1"/>
</dbReference>
<name>A0A9D1LG06_9BACT</name>
<dbReference type="EMBL" id="DVMS01000181">
    <property type="protein sequence ID" value="HIU39283.1"/>
    <property type="molecule type" value="Genomic_DNA"/>
</dbReference>
<dbReference type="EC" id="3.5.4.26" evidence="13"/>
<comment type="catalytic activity">
    <reaction evidence="13">
        <text>5-amino-6-(5-phospho-D-ribitylamino)uracil + NADP(+) = 5-amino-6-(5-phospho-D-ribosylamino)uracil + NADPH + H(+)</text>
        <dbReference type="Rhea" id="RHEA:17845"/>
        <dbReference type="ChEBI" id="CHEBI:15378"/>
        <dbReference type="ChEBI" id="CHEBI:57783"/>
        <dbReference type="ChEBI" id="CHEBI:58349"/>
        <dbReference type="ChEBI" id="CHEBI:58421"/>
        <dbReference type="ChEBI" id="CHEBI:58453"/>
        <dbReference type="EC" id="1.1.1.193"/>
    </reaction>
</comment>
<sequence length="360" mass="39824">MNIDEIYMRRALRLAKAGEGHVSPNPMVGAVIVCDGRIIGEGWHRAYGQAHAEVNAISSVRPADKPLLSKSTLYVTLEPCSHYGKTPPCSKLIIESRIPRVVVGSCDPFSKVSGKGIKMLQDAGIDVAVGILENECRNLNARFMTAHTLHRPHIMLKWAESSDRFVDIARDSRQKPVLLSTPATLLLSHKLRASSDAIMIGANTLQLDNPSLTTRFWHGRNPIRVVVSHDRCRALGNSKIFTDGLPTWVFSDSGDTIANPNENVEEFAIEDSAHAIEFICETLYHRGITSLLVEGGPCLTNEFLKLNLWDEIRVEQSPIRLGNGVKAPQLPNVTPAVRQIGDNNIFHFHNPALNNYLCFV</sequence>
<evidence type="ECO:0000256" key="8">
    <source>
        <dbReference type="ARBA" id="ARBA00022801"/>
    </source>
</evidence>
<evidence type="ECO:0000256" key="12">
    <source>
        <dbReference type="ARBA" id="ARBA00023268"/>
    </source>
</evidence>
<dbReference type="GO" id="GO:0008703">
    <property type="term" value="F:5-amino-6-(5-phosphoribosylamino)uracil reductase activity"/>
    <property type="evidence" value="ECO:0007669"/>
    <property type="project" value="UniProtKB-EC"/>
</dbReference>
<dbReference type="InterPro" id="IPR016192">
    <property type="entry name" value="APOBEC/CMP_deaminase_Zn-bd"/>
</dbReference>
<proteinExistence type="inferred from homology"/>
<feature type="binding site" evidence="15">
    <location>
        <position position="159"/>
    </location>
    <ligand>
        <name>NADP(+)</name>
        <dbReference type="ChEBI" id="CHEBI:58349"/>
    </ligand>
</feature>
<keyword evidence="11 13" id="KW-0560">Oxidoreductase</keyword>
<organism evidence="18 19">
    <name type="scientific">Candidatus Limisoma intestinavium</name>
    <dbReference type="NCBI Taxonomy" id="2840856"/>
    <lineage>
        <taxon>Bacteria</taxon>
        <taxon>Pseudomonadati</taxon>
        <taxon>Bacteroidota</taxon>
        <taxon>Bacteroidia</taxon>
        <taxon>Bacteroidales</taxon>
        <taxon>Candidatus Limisoma</taxon>
    </lineage>
</organism>
<evidence type="ECO:0000256" key="1">
    <source>
        <dbReference type="ARBA" id="ARBA00002151"/>
    </source>
</evidence>
<keyword evidence="9 13" id="KW-0862">Zinc</keyword>
<feature type="binding site" evidence="15">
    <location>
        <position position="215"/>
    </location>
    <ligand>
        <name>substrate</name>
    </ligand>
</feature>
<dbReference type="Proteomes" id="UP000824076">
    <property type="component" value="Unassembled WGS sequence"/>
</dbReference>
<reference evidence="18" key="1">
    <citation type="submission" date="2020-10" db="EMBL/GenBank/DDBJ databases">
        <authorList>
            <person name="Gilroy R."/>
        </authorList>
    </citation>
    <scope>NUCLEOTIDE SEQUENCE</scope>
    <source>
        <strain evidence="18">17073</strain>
    </source>
</reference>
<dbReference type="InterPro" id="IPR016193">
    <property type="entry name" value="Cytidine_deaminase-like"/>
</dbReference>
<feature type="binding site" evidence="16">
    <location>
        <position position="80"/>
    </location>
    <ligand>
        <name>Zn(2+)</name>
        <dbReference type="ChEBI" id="CHEBI:29105"/>
        <note>catalytic</note>
    </ligand>
</feature>
<evidence type="ECO:0000256" key="9">
    <source>
        <dbReference type="ARBA" id="ARBA00022833"/>
    </source>
</evidence>
<evidence type="ECO:0000256" key="16">
    <source>
        <dbReference type="PIRSR" id="PIRSR006769-3"/>
    </source>
</evidence>
<comment type="caution">
    <text evidence="18">The sequence shown here is derived from an EMBL/GenBank/DDBJ whole genome shotgun (WGS) entry which is preliminary data.</text>
</comment>
<keyword evidence="8 13" id="KW-0378">Hydrolase</keyword>
<dbReference type="PIRSF" id="PIRSF006769">
    <property type="entry name" value="RibD"/>
    <property type="match status" value="1"/>
</dbReference>
<comment type="similarity">
    <text evidence="4 13">In the N-terminal section; belongs to the cytidine and deoxycytidylate deaminase family.</text>
</comment>
<keyword evidence="10 13" id="KW-0521">NADP</keyword>
<dbReference type="GO" id="GO:0008270">
    <property type="term" value="F:zinc ion binding"/>
    <property type="evidence" value="ECO:0007669"/>
    <property type="project" value="InterPro"/>
</dbReference>
<evidence type="ECO:0000256" key="7">
    <source>
        <dbReference type="ARBA" id="ARBA00022723"/>
    </source>
</evidence>
<dbReference type="PANTHER" id="PTHR38011:SF7">
    <property type="entry name" value="2,5-DIAMINO-6-RIBOSYLAMINO-4(3H)-PYRIMIDINONE 5'-PHOSPHATE REDUCTASE"/>
    <property type="match status" value="1"/>
</dbReference>
<dbReference type="CDD" id="cd01284">
    <property type="entry name" value="Riboflavin_deaminase-reductase"/>
    <property type="match status" value="1"/>
</dbReference>
<dbReference type="InterPro" id="IPR002734">
    <property type="entry name" value="RibDG_C"/>
</dbReference>
<dbReference type="Pfam" id="PF01872">
    <property type="entry name" value="RibD_C"/>
    <property type="match status" value="1"/>
</dbReference>
<evidence type="ECO:0000256" key="14">
    <source>
        <dbReference type="PIRSR" id="PIRSR006769-1"/>
    </source>
</evidence>
<dbReference type="PROSITE" id="PS51747">
    <property type="entry name" value="CYT_DCMP_DEAMINASES_2"/>
    <property type="match status" value="1"/>
</dbReference>
<evidence type="ECO:0000313" key="19">
    <source>
        <dbReference type="Proteomes" id="UP000824076"/>
    </source>
</evidence>
<feature type="binding site" evidence="15">
    <location>
        <position position="192"/>
    </location>
    <ligand>
        <name>substrate</name>
    </ligand>
</feature>
<feature type="binding site" evidence="15">
    <location>
        <position position="204"/>
    </location>
    <ligand>
        <name>NADP(+)</name>
        <dbReference type="ChEBI" id="CHEBI:58349"/>
    </ligand>
</feature>
<keyword evidence="6 13" id="KW-0686">Riboflavin biosynthesis</keyword>
<gene>
    <name evidence="18" type="primary">ribD</name>
    <name evidence="18" type="ORF">IAD18_06420</name>
</gene>
<accession>A0A9D1LG06</accession>
<evidence type="ECO:0000256" key="15">
    <source>
        <dbReference type="PIRSR" id="PIRSR006769-2"/>
    </source>
</evidence>
<comment type="pathway">
    <text evidence="3 13">Cofactor biosynthesis; riboflavin biosynthesis; 5-amino-6-(D-ribitylamino)uracil from GTP: step 3/4.</text>
</comment>
<comment type="function">
    <text evidence="1 13">Converts 2,5-diamino-6-(ribosylamino)-4(3h)-pyrimidinone 5'-phosphate into 5-amino-6-(ribosylamino)-2,4(1h,3h)-pyrimidinedione 5'-phosphate.</text>
</comment>
<dbReference type="InterPro" id="IPR002125">
    <property type="entry name" value="CMP_dCMP_dom"/>
</dbReference>